<evidence type="ECO:0000256" key="3">
    <source>
        <dbReference type="ARBA" id="ARBA00022448"/>
    </source>
</evidence>
<dbReference type="SUPFAM" id="SSF161111">
    <property type="entry name" value="Cation efflux protein transmembrane domain-like"/>
    <property type="match status" value="1"/>
</dbReference>
<dbReference type="Proteomes" id="UP000054740">
    <property type="component" value="Unassembled WGS sequence"/>
</dbReference>
<dbReference type="InterPro" id="IPR002524">
    <property type="entry name" value="Cation_efflux"/>
</dbReference>
<dbReference type="InterPro" id="IPR027469">
    <property type="entry name" value="Cation_efflux_TMD_sf"/>
</dbReference>
<keyword evidence="5" id="KW-0862">Zinc</keyword>
<dbReference type="Pfam" id="PF16916">
    <property type="entry name" value="ZT_dimer"/>
    <property type="match status" value="1"/>
</dbReference>
<proteinExistence type="inferred from homology"/>
<feature type="transmembrane region" description="Helical" evidence="10">
    <location>
        <begin position="108"/>
        <end position="127"/>
    </location>
</feature>
<feature type="transmembrane region" description="Helical" evidence="10">
    <location>
        <begin position="139"/>
        <end position="162"/>
    </location>
</feature>
<feature type="transmembrane region" description="Helical" evidence="10">
    <location>
        <begin position="174"/>
        <end position="201"/>
    </location>
</feature>
<sequence>MASQHTHEDGHDHRHEGHEHGHGHSHAGHNHLHGVSDQRRIGWAFVIIAVFMLVEVAGGVISGSLALLADAGHMVSDAAALGFSWTAIHYGKRPATEQLSFGYKRLEILAAFVNGCALFVIAAWIVIEAAQRFASPVPVIGKTMLIVAIAGLLANIAAFAVLHGGNRENLNLRGAWLHVLGDMLGSVAAIVAAVVILWTGWTPIDPLLSIFVAVIILKSAWGIVKSSAHILLEGTPEGVNLIDIKTDLESNVPEVENAHHIHAWSITGEQHMVTLHVHPAAGTNAREVVLSVQRRLAVQFNIQHVTVQVEHDECVDEHSTTRQGKDTPRVV</sequence>
<feature type="transmembrane region" description="Helical" evidence="10">
    <location>
        <begin position="41"/>
        <end position="61"/>
    </location>
</feature>
<dbReference type="InterPro" id="IPR050681">
    <property type="entry name" value="CDF/SLC30A"/>
</dbReference>
<dbReference type="EMBL" id="FCNY02000006">
    <property type="protein sequence ID" value="SAL36807.1"/>
    <property type="molecule type" value="Genomic_DNA"/>
</dbReference>
<dbReference type="InterPro" id="IPR036837">
    <property type="entry name" value="Cation_efflux_CTD_sf"/>
</dbReference>
<evidence type="ECO:0000256" key="10">
    <source>
        <dbReference type="SAM" id="Phobius"/>
    </source>
</evidence>
<feature type="domain" description="Cation efflux protein cytoplasmic" evidence="12">
    <location>
        <begin position="237"/>
        <end position="311"/>
    </location>
</feature>
<keyword evidence="7" id="KW-0406">Ion transport</keyword>
<dbReference type="NCBIfam" id="TIGR01297">
    <property type="entry name" value="CDF"/>
    <property type="match status" value="1"/>
</dbReference>
<feature type="compositionally biased region" description="Basic and acidic residues" evidence="9">
    <location>
        <begin position="1"/>
        <end position="22"/>
    </location>
</feature>
<dbReference type="GO" id="GO:0005886">
    <property type="term" value="C:plasma membrane"/>
    <property type="evidence" value="ECO:0007669"/>
    <property type="project" value="TreeGrafter"/>
</dbReference>
<evidence type="ECO:0000256" key="8">
    <source>
        <dbReference type="ARBA" id="ARBA00023136"/>
    </source>
</evidence>
<feature type="domain" description="Cation efflux protein transmembrane" evidence="11">
    <location>
        <begin position="44"/>
        <end position="232"/>
    </location>
</feature>
<keyword evidence="4 10" id="KW-0812">Transmembrane</keyword>
<keyword evidence="14" id="KW-1185">Reference proteome</keyword>
<evidence type="ECO:0000256" key="5">
    <source>
        <dbReference type="ARBA" id="ARBA00022906"/>
    </source>
</evidence>
<dbReference type="RefSeq" id="WP_235024233.1">
    <property type="nucleotide sequence ID" value="NZ_FCNY02000006.1"/>
</dbReference>
<dbReference type="InterPro" id="IPR027470">
    <property type="entry name" value="Cation_efflux_CTD"/>
</dbReference>
<evidence type="ECO:0000313" key="13">
    <source>
        <dbReference type="EMBL" id="SAL36807.1"/>
    </source>
</evidence>
<dbReference type="Pfam" id="PF01545">
    <property type="entry name" value="Cation_efflux"/>
    <property type="match status" value="1"/>
</dbReference>
<organism evidence="13 14">
    <name type="scientific">Caballeronia cordobensis</name>
    <name type="common">Burkholderia cordobensis</name>
    <dbReference type="NCBI Taxonomy" id="1353886"/>
    <lineage>
        <taxon>Bacteria</taxon>
        <taxon>Pseudomonadati</taxon>
        <taxon>Pseudomonadota</taxon>
        <taxon>Betaproteobacteria</taxon>
        <taxon>Burkholderiales</taxon>
        <taxon>Burkholderiaceae</taxon>
        <taxon>Caballeronia</taxon>
    </lineage>
</organism>
<protein>
    <submittedName>
        <fullName evidence="13">Cation transporter</fullName>
    </submittedName>
</protein>
<reference evidence="14" key="1">
    <citation type="submission" date="2016-01" db="EMBL/GenBank/DDBJ databases">
        <authorList>
            <person name="Peeters C."/>
        </authorList>
    </citation>
    <scope>NUCLEOTIDE SEQUENCE [LARGE SCALE GENOMIC DNA]</scope>
</reference>
<evidence type="ECO:0000256" key="9">
    <source>
        <dbReference type="SAM" id="MobiDB-lite"/>
    </source>
</evidence>
<feature type="compositionally biased region" description="Basic residues" evidence="9">
    <location>
        <begin position="23"/>
        <end position="32"/>
    </location>
</feature>
<comment type="subcellular location">
    <subcellularLocation>
        <location evidence="1">Membrane</location>
        <topology evidence="1">Multi-pass membrane protein</topology>
    </subcellularLocation>
</comment>
<keyword evidence="8 10" id="KW-0472">Membrane</keyword>
<keyword evidence="3" id="KW-0813">Transport</keyword>
<feature type="transmembrane region" description="Helical" evidence="10">
    <location>
        <begin position="207"/>
        <end position="224"/>
    </location>
</feature>
<feature type="region of interest" description="Disordered" evidence="9">
    <location>
        <begin position="1"/>
        <end position="32"/>
    </location>
</feature>
<gene>
    <name evidence="13" type="ORF">AWB70_02625</name>
</gene>
<dbReference type="SUPFAM" id="SSF160240">
    <property type="entry name" value="Cation efflux protein cytoplasmic domain-like"/>
    <property type="match status" value="1"/>
</dbReference>
<dbReference type="InterPro" id="IPR058533">
    <property type="entry name" value="Cation_efflux_TM"/>
</dbReference>
<comment type="similarity">
    <text evidence="2">Belongs to the cation diffusion facilitator (CDF) transporter (TC 2.A.4) family. SLC30A subfamily.</text>
</comment>
<name>A0A158GY90_CABCO</name>
<dbReference type="AlphaFoldDB" id="A0A158GY90"/>
<evidence type="ECO:0000259" key="11">
    <source>
        <dbReference type="Pfam" id="PF01545"/>
    </source>
</evidence>
<accession>A0A158GY90</accession>
<evidence type="ECO:0000313" key="14">
    <source>
        <dbReference type="Proteomes" id="UP000054740"/>
    </source>
</evidence>
<evidence type="ECO:0000256" key="1">
    <source>
        <dbReference type="ARBA" id="ARBA00004141"/>
    </source>
</evidence>
<dbReference type="GO" id="GO:0005385">
    <property type="term" value="F:zinc ion transmembrane transporter activity"/>
    <property type="evidence" value="ECO:0007669"/>
    <property type="project" value="TreeGrafter"/>
</dbReference>
<keyword evidence="6 10" id="KW-1133">Transmembrane helix</keyword>
<keyword evidence="5" id="KW-0864">Zinc transport</keyword>
<evidence type="ECO:0000256" key="4">
    <source>
        <dbReference type="ARBA" id="ARBA00022692"/>
    </source>
</evidence>
<evidence type="ECO:0000256" key="2">
    <source>
        <dbReference type="ARBA" id="ARBA00008873"/>
    </source>
</evidence>
<evidence type="ECO:0000259" key="12">
    <source>
        <dbReference type="Pfam" id="PF16916"/>
    </source>
</evidence>
<evidence type="ECO:0000256" key="7">
    <source>
        <dbReference type="ARBA" id="ARBA00023065"/>
    </source>
</evidence>
<evidence type="ECO:0000256" key="6">
    <source>
        <dbReference type="ARBA" id="ARBA00022989"/>
    </source>
</evidence>
<dbReference type="Gene3D" id="1.20.1510.10">
    <property type="entry name" value="Cation efflux protein transmembrane domain"/>
    <property type="match status" value="1"/>
</dbReference>
<dbReference type="PANTHER" id="PTHR11562:SF17">
    <property type="entry name" value="RE54080P-RELATED"/>
    <property type="match status" value="1"/>
</dbReference>
<dbReference type="PANTHER" id="PTHR11562">
    <property type="entry name" value="CATION EFFLUX PROTEIN/ ZINC TRANSPORTER"/>
    <property type="match status" value="1"/>
</dbReference>